<dbReference type="InterPro" id="IPR001134">
    <property type="entry name" value="Netrin_domain"/>
</dbReference>
<sequence length="162" mass="17873">MTFLIKFIAFVVAACIFCTSQTEACQCAPMANFTQAYCQANWVSHVEVISNSSSEDNAWLKYEVKHIKTFKTPSEAEPLPASVLTPSHSATCGITELVNANQYLMAGTVDEGKKLHIYSCLYMPLQDMQLNNQQSADGVLQWKHVPDSLVQQLSTTNNSTCA</sequence>
<dbReference type="PANTHER" id="PTHR11844">
    <property type="entry name" value="METALLOPROTEASE INHIBITOR"/>
    <property type="match status" value="1"/>
</dbReference>
<keyword evidence="2" id="KW-0964">Secreted</keyword>
<evidence type="ECO:0000256" key="1">
    <source>
        <dbReference type="ARBA" id="ARBA00004613"/>
    </source>
</evidence>
<accession>A0A915CQB2</accession>
<dbReference type="GO" id="GO:0031012">
    <property type="term" value="C:extracellular matrix"/>
    <property type="evidence" value="ECO:0007669"/>
    <property type="project" value="TreeGrafter"/>
</dbReference>
<evidence type="ECO:0000256" key="4">
    <source>
        <dbReference type="PIRSR" id="PIRSR601820-1"/>
    </source>
</evidence>
<proteinExistence type="predicted"/>
<dbReference type="GO" id="GO:0046872">
    <property type="term" value="F:metal ion binding"/>
    <property type="evidence" value="ECO:0007669"/>
    <property type="project" value="UniProtKB-KW"/>
</dbReference>
<feature type="chain" id="PRO_5037610131" evidence="6">
    <location>
        <begin position="25"/>
        <end position="162"/>
    </location>
</feature>
<evidence type="ECO:0000256" key="5">
    <source>
        <dbReference type="PIRSR" id="PIRSR601820-3"/>
    </source>
</evidence>
<keyword evidence="4" id="KW-0479">Metal-binding</keyword>
<evidence type="ECO:0000313" key="9">
    <source>
        <dbReference type="WBParaSite" id="jg10991"/>
    </source>
</evidence>
<dbReference type="Gene3D" id="2.40.50.120">
    <property type="match status" value="1"/>
</dbReference>
<dbReference type="PANTHER" id="PTHR11844:SF25">
    <property type="entry name" value="NTR DOMAIN-CONTAINING PROTEIN"/>
    <property type="match status" value="1"/>
</dbReference>
<dbReference type="GO" id="GO:0008191">
    <property type="term" value="F:metalloendopeptidase inhibitor activity"/>
    <property type="evidence" value="ECO:0007669"/>
    <property type="project" value="InterPro"/>
</dbReference>
<dbReference type="SUPFAM" id="SSF50242">
    <property type="entry name" value="TIMP-like"/>
    <property type="match status" value="1"/>
</dbReference>
<keyword evidence="3 5" id="KW-1015">Disulfide bond</keyword>
<dbReference type="WBParaSite" id="jg10991">
    <property type="protein sequence ID" value="jg10991"/>
    <property type="gene ID" value="jg10991"/>
</dbReference>
<feature type="signal peptide" evidence="6">
    <location>
        <begin position="1"/>
        <end position="24"/>
    </location>
</feature>
<feature type="domain" description="NTR" evidence="7">
    <location>
        <begin position="25"/>
        <end position="161"/>
    </location>
</feature>
<keyword evidence="8" id="KW-1185">Reference proteome</keyword>
<evidence type="ECO:0000313" key="8">
    <source>
        <dbReference type="Proteomes" id="UP000887574"/>
    </source>
</evidence>
<feature type="disulfide bond" evidence="5">
    <location>
        <begin position="25"/>
        <end position="92"/>
    </location>
</feature>
<protein>
    <submittedName>
        <fullName evidence="9">NTR domain-containing protein</fullName>
    </submittedName>
</protein>
<dbReference type="SMART" id="SM00206">
    <property type="entry name" value="NTR"/>
    <property type="match status" value="1"/>
</dbReference>
<evidence type="ECO:0000256" key="6">
    <source>
        <dbReference type="SAM" id="SignalP"/>
    </source>
</evidence>
<dbReference type="Pfam" id="PF00965">
    <property type="entry name" value="TIMP"/>
    <property type="match status" value="1"/>
</dbReference>
<name>A0A915CQB2_9BILA</name>
<organism evidence="8 9">
    <name type="scientific">Ditylenchus dipsaci</name>
    <dbReference type="NCBI Taxonomy" id="166011"/>
    <lineage>
        <taxon>Eukaryota</taxon>
        <taxon>Metazoa</taxon>
        <taxon>Ecdysozoa</taxon>
        <taxon>Nematoda</taxon>
        <taxon>Chromadorea</taxon>
        <taxon>Rhabditida</taxon>
        <taxon>Tylenchina</taxon>
        <taxon>Tylenchomorpha</taxon>
        <taxon>Sphaerularioidea</taxon>
        <taxon>Anguinidae</taxon>
        <taxon>Anguininae</taxon>
        <taxon>Ditylenchus</taxon>
    </lineage>
</organism>
<dbReference type="InterPro" id="IPR008993">
    <property type="entry name" value="TIMP-like_OB-fold"/>
</dbReference>
<dbReference type="InterPro" id="IPR001820">
    <property type="entry name" value="TIMP"/>
</dbReference>
<evidence type="ECO:0000259" key="7">
    <source>
        <dbReference type="PROSITE" id="PS50189"/>
    </source>
</evidence>
<dbReference type="GO" id="GO:0002020">
    <property type="term" value="F:protease binding"/>
    <property type="evidence" value="ECO:0007669"/>
    <property type="project" value="TreeGrafter"/>
</dbReference>
<comment type="subcellular location">
    <subcellularLocation>
        <location evidence="1">Secreted</location>
    </subcellularLocation>
</comment>
<dbReference type="GO" id="GO:0005615">
    <property type="term" value="C:extracellular space"/>
    <property type="evidence" value="ECO:0007669"/>
    <property type="project" value="TreeGrafter"/>
</dbReference>
<evidence type="ECO:0000256" key="2">
    <source>
        <dbReference type="ARBA" id="ARBA00022525"/>
    </source>
</evidence>
<dbReference type="PROSITE" id="PS50189">
    <property type="entry name" value="NTR"/>
    <property type="match status" value="1"/>
</dbReference>
<dbReference type="AlphaFoldDB" id="A0A915CQB2"/>
<keyword evidence="6" id="KW-0732">Signal</keyword>
<dbReference type="Proteomes" id="UP000887574">
    <property type="component" value="Unplaced"/>
</dbReference>
<evidence type="ECO:0000256" key="3">
    <source>
        <dbReference type="ARBA" id="ARBA00023157"/>
    </source>
</evidence>
<dbReference type="GO" id="GO:0051045">
    <property type="term" value="P:negative regulation of membrane protein ectodomain proteolysis"/>
    <property type="evidence" value="ECO:0007669"/>
    <property type="project" value="TreeGrafter"/>
</dbReference>
<keyword evidence="4" id="KW-0862">Zinc</keyword>
<feature type="binding site" evidence="4">
    <location>
        <position position="25"/>
    </location>
    <ligand>
        <name>Zn(2+)</name>
        <dbReference type="ChEBI" id="CHEBI:29105"/>
        <note>ligand shared with metalloproteinase partner</note>
    </ligand>
</feature>
<reference evidence="9" key="1">
    <citation type="submission" date="2022-11" db="UniProtKB">
        <authorList>
            <consortium name="WormBaseParasite"/>
        </authorList>
    </citation>
    <scope>IDENTIFICATION</scope>
</reference>
<feature type="disulfide bond" evidence="5">
    <location>
        <begin position="27"/>
        <end position="120"/>
    </location>
</feature>